<sequence>MQQLILIIYSLYQFISQLIYKKSINQIDKSKNTFNQTLNLIQQQHQNQKLAIIFKMILALNQLIGYIQKDSNSISNQNLILEEQKFYSFEKFFSEKENLSNFSYLSLCFGQYIGNDQIVELGQQLMKCRYTKNLTIDLSQNNVSLVGFQSLQKGLNNCLNLENLVLFFNNRKINPQKISCILQSFQSMKNLTNLTLNLNKTNFDEECTIFLGENLAKCSNLINLNLDLGQNQIRNSTQHIGKNLVHCKQLEQIRIWLDQNSISDDGISNFLEKYPKINVLQLYLANNRISFIGAASLSQQISEYKRLSVLVVNLYQNQVGKFGKIKIKRAAYKLPRLVNSNLLHC</sequence>
<dbReference type="RefSeq" id="XP_012656140.1">
    <property type="nucleotide sequence ID" value="XM_012800686.1"/>
</dbReference>
<dbReference type="Gene3D" id="3.80.10.10">
    <property type="entry name" value="Ribonuclease Inhibitor"/>
    <property type="match status" value="2"/>
</dbReference>
<keyword evidence="2" id="KW-1185">Reference proteome</keyword>
<evidence type="ECO:0008006" key="3">
    <source>
        <dbReference type="Google" id="ProtNLM"/>
    </source>
</evidence>
<organism evidence="1 2">
    <name type="scientific">Tetrahymena thermophila (strain SB210)</name>
    <dbReference type="NCBI Taxonomy" id="312017"/>
    <lineage>
        <taxon>Eukaryota</taxon>
        <taxon>Sar</taxon>
        <taxon>Alveolata</taxon>
        <taxon>Ciliophora</taxon>
        <taxon>Intramacronucleata</taxon>
        <taxon>Oligohymenophorea</taxon>
        <taxon>Hymenostomatida</taxon>
        <taxon>Tetrahymenina</taxon>
        <taxon>Tetrahymenidae</taxon>
        <taxon>Tetrahymena</taxon>
    </lineage>
</organism>
<gene>
    <name evidence="1" type="ORF">TTHERM_000327319</name>
</gene>
<dbReference type="InterPro" id="IPR032675">
    <property type="entry name" value="LRR_dom_sf"/>
</dbReference>
<protein>
    <recommendedName>
        <fullName evidence="3">Kinase domain protein</fullName>
    </recommendedName>
</protein>
<reference evidence="2" key="1">
    <citation type="journal article" date="2006" name="PLoS Biol.">
        <title>Macronuclear genome sequence of the ciliate Tetrahymena thermophila, a model eukaryote.</title>
        <authorList>
            <person name="Eisen J.A."/>
            <person name="Coyne R.S."/>
            <person name="Wu M."/>
            <person name="Wu D."/>
            <person name="Thiagarajan M."/>
            <person name="Wortman J.R."/>
            <person name="Badger J.H."/>
            <person name="Ren Q."/>
            <person name="Amedeo P."/>
            <person name="Jones K.M."/>
            <person name="Tallon L.J."/>
            <person name="Delcher A.L."/>
            <person name="Salzberg S.L."/>
            <person name="Silva J.C."/>
            <person name="Haas B.J."/>
            <person name="Majoros W.H."/>
            <person name="Farzad M."/>
            <person name="Carlton J.M."/>
            <person name="Smith R.K. Jr."/>
            <person name="Garg J."/>
            <person name="Pearlman R.E."/>
            <person name="Karrer K.M."/>
            <person name="Sun L."/>
            <person name="Manning G."/>
            <person name="Elde N.C."/>
            <person name="Turkewitz A.P."/>
            <person name="Asai D.J."/>
            <person name="Wilkes D.E."/>
            <person name="Wang Y."/>
            <person name="Cai H."/>
            <person name="Collins K."/>
            <person name="Stewart B.A."/>
            <person name="Lee S.R."/>
            <person name="Wilamowska K."/>
            <person name="Weinberg Z."/>
            <person name="Ruzzo W.L."/>
            <person name="Wloga D."/>
            <person name="Gaertig J."/>
            <person name="Frankel J."/>
            <person name="Tsao C.-C."/>
            <person name="Gorovsky M.A."/>
            <person name="Keeling P.J."/>
            <person name="Waller R.F."/>
            <person name="Patron N.J."/>
            <person name="Cherry J.M."/>
            <person name="Stover N.A."/>
            <person name="Krieger C.J."/>
            <person name="del Toro C."/>
            <person name="Ryder H.F."/>
            <person name="Williamson S.C."/>
            <person name="Barbeau R.A."/>
            <person name="Hamilton E.P."/>
            <person name="Orias E."/>
        </authorList>
    </citation>
    <scope>NUCLEOTIDE SEQUENCE [LARGE SCALE GENOMIC DNA]</scope>
    <source>
        <strain evidence="2">SB210</strain>
    </source>
</reference>
<dbReference type="EMBL" id="GG662299">
    <property type="protein sequence ID" value="EWS71322.1"/>
    <property type="molecule type" value="Genomic_DNA"/>
</dbReference>
<dbReference type="GeneID" id="24438464"/>
<dbReference type="Proteomes" id="UP000009168">
    <property type="component" value="Unassembled WGS sequence"/>
</dbReference>
<accession>W7X181</accession>
<proteinExistence type="predicted"/>
<dbReference type="KEGG" id="tet:TTHERM_000327319"/>
<name>W7X181_TETTS</name>
<evidence type="ECO:0000313" key="1">
    <source>
        <dbReference type="EMBL" id="EWS71322.1"/>
    </source>
</evidence>
<dbReference type="InParanoid" id="W7X181"/>
<evidence type="ECO:0000313" key="2">
    <source>
        <dbReference type="Proteomes" id="UP000009168"/>
    </source>
</evidence>
<dbReference type="AlphaFoldDB" id="W7X181"/>
<dbReference type="SUPFAM" id="SSF52047">
    <property type="entry name" value="RNI-like"/>
    <property type="match status" value="1"/>
</dbReference>